<evidence type="ECO:0000256" key="3">
    <source>
        <dbReference type="ARBA" id="ARBA00022614"/>
    </source>
</evidence>
<evidence type="ECO:0000313" key="8">
    <source>
        <dbReference type="EMBL" id="KAJ7943226.1"/>
    </source>
</evidence>
<dbReference type="PANTHER" id="PTHR48009:SF1">
    <property type="entry name" value="LEUCINE-RICH REPEAT (LRR) FAMILY PROTEIN"/>
    <property type="match status" value="1"/>
</dbReference>
<evidence type="ECO:0000256" key="7">
    <source>
        <dbReference type="SAM" id="SignalP"/>
    </source>
</evidence>
<keyword evidence="6" id="KW-0472">Membrane</keyword>
<keyword evidence="4 7" id="KW-0732">Signal</keyword>
<dbReference type="FunFam" id="3.80.10.10:FF:000269">
    <property type="entry name" value="Piriformospora indica-insensitive protein 2"/>
    <property type="match status" value="1"/>
</dbReference>
<protein>
    <submittedName>
        <fullName evidence="8">Piriformospora indica-insensitive protein 2-like</fullName>
    </submittedName>
</protein>
<sequence length="206" mass="22988">MKIVKVIIALYIFCLVSWCFGEAELDVVPMKKTEQEALYSSIQGFVGNWWNGSDLYPDPCGWTPIQGVSCDLFDGSWYVTALNIGPVHDNSLGCARNVQFRSQLFKLKHLKTLSFFNCFVSSQGHPIPIPTKNWEKLAGSLESLEFRSNPGLIGKIPLTFGLLYKLQSLVLLENGLSGEVPSNIGSLINLKRLVLAGNWFTWANSR</sequence>
<evidence type="ECO:0000313" key="9">
    <source>
        <dbReference type="Proteomes" id="UP001163823"/>
    </source>
</evidence>
<organism evidence="8 9">
    <name type="scientific">Quillaja saponaria</name>
    <name type="common">Soap bark tree</name>
    <dbReference type="NCBI Taxonomy" id="32244"/>
    <lineage>
        <taxon>Eukaryota</taxon>
        <taxon>Viridiplantae</taxon>
        <taxon>Streptophyta</taxon>
        <taxon>Embryophyta</taxon>
        <taxon>Tracheophyta</taxon>
        <taxon>Spermatophyta</taxon>
        <taxon>Magnoliopsida</taxon>
        <taxon>eudicotyledons</taxon>
        <taxon>Gunneridae</taxon>
        <taxon>Pentapetalae</taxon>
        <taxon>rosids</taxon>
        <taxon>fabids</taxon>
        <taxon>Fabales</taxon>
        <taxon>Quillajaceae</taxon>
        <taxon>Quillaja</taxon>
    </lineage>
</organism>
<proteinExistence type="predicted"/>
<feature type="signal peptide" evidence="7">
    <location>
        <begin position="1"/>
        <end position="23"/>
    </location>
</feature>
<keyword evidence="3" id="KW-0433">Leucine-rich repeat</keyword>
<evidence type="ECO:0000256" key="1">
    <source>
        <dbReference type="ARBA" id="ARBA00004236"/>
    </source>
</evidence>
<keyword evidence="5" id="KW-0677">Repeat</keyword>
<comment type="subcellular location">
    <subcellularLocation>
        <location evidence="1">Cell membrane</location>
    </subcellularLocation>
</comment>
<accession>A0AAD7P5W1</accession>
<dbReference type="PANTHER" id="PTHR48009">
    <property type="entry name" value="LEUCINE-RICH REPEAT (LRR) FAMILY PROTEIN"/>
    <property type="match status" value="1"/>
</dbReference>
<dbReference type="GO" id="GO:0005886">
    <property type="term" value="C:plasma membrane"/>
    <property type="evidence" value="ECO:0007669"/>
    <property type="project" value="UniProtKB-SubCell"/>
</dbReference>
<keyword evidence="9" id="KW-1185">Reference proteome</keyword>
<gene>
    <name evidence="8" type="ORF">O6P43_032807</name>
</gene>
<dbReference type="GO" id="GO:0051707">
    <property type="term" value="P:response to other organism"/>
    <property type="evidence" value="ECO:0007669"/>
    <property type="project" value="UniProtKB-ARBA"/>
</dbReference>
<evidence type="ECO:0000256" key="4">
    <source>
        <dbReference type="ARBA" id="ARBA00022729"/>
    </source>
</evidence>
<comment type="caution">
    <text evidence="8">The sequence shown here is derived from an EMBL/GenBank/DDBJ whole genome shotgun (WGS) entry which is preliminary data.</text>
</comment>
<dbReference type="AlphaFoldDB" id="A0AAD7P5W1"/>
<dbReference type="InterPro" id="IPR032675">
    <property type="entry name" value="LRR_dom_sf"/>
</dbReference>
<reference evidence="8" key="1">
    <citation type="journal article" date="2023" name="Science">
        <title>Elucidation of the pathway for biosynthesis of saponin adjuvants from the soapbark tree.</title>
        <authorList>
            <person name="Reed J."/>
            <person name="Orme A."/>
            <person name="El-Demerdash A."/>
            <person name="Owen C."/>
            <person name="Martin L.B.B."/>
            <person name="Misra R.C."/>
            <person name="Kikuchi S."/>
            <person name="Rejzek M."/>
            <person name="Martin A.C."/>
            <person name="Harkess A."/>
            <person name="Leebens-Mack J."/>
            <person name="Louveau T."/>
            <person name="Stephenson M.J."/>
            <person name="Osbourn A."/>
        </authorList>
    </citation>
    <scope>NUCLEOTIDE SEQUENCE</scope>
    <source>
        <strain evidence="8">S10</strain>
    </source>
</reference>
<dbReference type="Gene3D" id="3.80.10.10">
    <property type="entry name" value="Ribonuclease Inhibitor"/>
    <property type="match status" value="1"/>
</dbReference>
<evidence type="ECO:0000256" key="6">
    <source>
        <dbReference type="ARBA" id="ARBA00023136"/>
    </source>
</evidence>
<keyword evidence="2" id="KW-1003">Cell membrane</keyword>
<dbReference type="SUPFAM" id="SSF52058">
    <property type="entry name" value="L domain-like"/>
    <property type="match status" value="1"/>
</dbReference>
<dbReference type="InterPro" id="IPR053213">
    <property type="entry name" value="RLP29"/>
</dbReference>
<evidence type="ECO:0000256" key="5">
    <source>
        <dbReference type="ARBA" id="ARBA00022737"/>
    </source>
</evidence>
<dbReference type="KEGG" id="qsa:O6P43_032807"/>
<dbReference type="Proteomes" id="UP001163823">
    <property type="component" value="Chromosome 14"/>
</dbReference>
<evidence type="ECO:0000256" key="2">
    <source>
        <dbReference type="ARBA" id="ARBA00022475"/>
    </source>
</evidence>
<name>A0AAD7P5W1_QUISA</name>
<feature type="chain" id="PRO_5041978834" evidence="7">
    <location>
        <begin position="24"/>
        <end position="206"/>
    </location>
</feature>
<dbReference type="EMBL" id="JARAOO010000014">
    <property type="protein sequence ID" value="KAJ7943226.1"/>
    <property type="molecule type" value="Genomic_DNA"/>
</dbReference>